<evidence type="ECO:0000256" key="6">
    <source>
        <dbReference type="ARBA" id="ARBA00081187"/>
    </source>
</evidence>
<dbReference type="GO" id="GO:0006508">
    <property type="term" value="P:proteolysis"/>
    <property type="evidence" value="ECO:0007669"/>
    <property type="project" value="UniProtKB-KW"/>
</dbReference>
<comment type="function">
    <text evidence="5">Cleaves peptide bonds on the C-terminal side of prolyl residues within peptides that are up to approximately 30 amino acids long. Has an absolute requirement for an X-Pro bond in the trans configuration immediately preceding the Pro-Y scissible bond.</text>
</comment>
<evidence type="ECO:0000256" key="5">
    <source>
        <dbReference type="ARBA" id="ARBA00060121"/>
    </source>
</evidence>
<evidence type="ECO:0000259" key="8">
    <source>
        <dbReference type="Pfam" id="PF02897"/>
    </source>
</evidence>
<dbReference type="Gene3D" id="2.130.10.120">
    <property type="entry name" value="Prolyl oligopeptidase, N-terminal domain"/>
    <property type="match status" value="1"/>
</dbReference>
<dbReference type="AlphaFoldDB" id="A0AAW9S025"/>
<proteinExistence type="inferred from homology"/>
<evidence type="ECO:0000313" key="10">
    <source>
        <dbReference type="Proteomes" id="UP001403385"/>
    </source>
</evidence>
<dbReference type="PANTHER" id="PTHR11757:SF19">
    <property type="entry name" value="PROLYL ENDOPEPTIDASE-LIKE"/>
    <property type="match status" value="1"/>
</dbReference>
<dbReference type="Pfam" id="PF00326">
    <property type="entry name" value="Peptidase_S9"/>
    <property type="match status" value="1"/>
</dbReference>
<organism evidence="9 10">
    <name type="scientific">Rapidithrix thailandica</name>
    <dbReference type="NCBI Taxonomy" id="413964"/>
    <lineage>
        <taxon>Bacteria</taxon>
        <taxon>Pseudomonadati</taxon>
        <taxon>Bacteroidota</taxon>
        <taxon>Cytophagia</taxon>
        <taxon>Cytophagales</taxon>
        <taxon>Flammeovirgaceae</taxon>
        <taxon>Rapidithrix</taxon>
    </lineage>
</organism>
<dbReference type="Pfam" id="PF02897">
    <property type="entry name" value="Peptidase_S9_N"/>
    <property type="match status" value="1"/>
</dbReference>
<dbReference type="InterPro" id="IPR023302">
    <property type="entry name" value="Pept_S9A_N"/>
</dbReference>
<dbReference type="PROSITE" id="PS51257">
    <property type="entry name" value="PROKAR_LIPOPROTEIN"/>
    <property type="match status" value="1"/>
</dbReference>
<dbReference type="InterPro" id="IPR051543">
    <property type="entry name" value="Serine_Peptidase_S9A"/>
</dbReference>
<name>A0AAW9S025_9BACT</name>
<dbReference type="PANTHER" id="PTHR11757">
    <property type="entry name" value="PROTEASE FAMILY S9A OLIGOPEPTIDASE"/>
    <property type="match status" value="1"/>
</dbReference>
<comment type="caution">
    <text evidence="9">The sequence shown here is derived from an EMBL/GenBank/DDBJ whole genome shotgun (WGS) entry which is preliminary data.</text>
</comment>
<keyword evidence="4" id="KW-0720">Serine protease</keyword>
<dbReference type="EMBL" id="JBDKWZ010000008">
    <property type="protein sequence ID" value="MEN7549407.1"/>
    <property type="molecule type" value="Genomic_DNA"/>
</dbReference>
<dbReference type="FunFam" id="3.40.50.1820:FF:000005">
    <property type="entry name" value="Prolyl endopeptidase"/>
    <property type="match status" value="1"/>
</dbReference>
<evidence type="ECO:0000256" key="4">
    <source>
        <dbReference type="ARBA" id="ARBA00022825"/>
    </source>
</evidence>
<dbReference type="PRINTS" id="PR00862">
    <property type="entry name" value="PROLIGOPTASE"/>
</dbReference>
<dbReference type="GO" id="GO:0004252">
    <property type="term" value="F:serine-type endopeptidase activity"/>
    <property type="evidence" value="ECO:0007669"/>
    <property type="project" value="InterPro"/>
</dbReference>
<protein>
    <recommendedName>
        <fullName evidence="6">Proline-specific endopeptidase</fullName>
    </recommendedName>
</protein>
<dbReference type="SUPFAM" id="SSF50993">
    <property type="entry name" value="Peptidase/esterase 'gauge' domain"/>
    <property type="match status" value="1"/>
</dbReference>
<feature type="domain" description="Peptidase S9A N-terminal" evidence="8">
    <location>
        <begin position="37"/>
        <end position="443"/>
    </location>
</feature>
<sequence length="722" mass="83096">MKIPNHFLISLTTLGLSGGIISCNSIHKEQTMQAPKAEKEAKQLTLHGDTRTDDYYWMRLTDEQKNAETPDAHTQKVIDYLDAENEYTQKQLSHTEALQDTLYQEIVGRIKQTDESVPYFENGYWYYTRYEEGKEYPIYCRKLKTLEAEEEVLLNVNEMAVGKNYYSVSGLEVSPDNKLLAFGVDTLSRRIYTIRFKNLETGEVLSDEIPGTTAGGAWANDNAHYFYTAKNETTLLPEKILRHRLGEAASDDAIVYKEEDPSYYIGVYKSKSDKYVIIWNSSTLSSDFHILNADHPEDDFQQFTPREEVHEYQIEHFEDKFYIVSNWEAKNFRLMETAEKATEKSQWKEVIAHREDVLLEGIEIFKNHMVVDERKNGLTQLRIIHQKTGEEHYLDFGEPAYTAYVSTNPEFATEQLRFGYSSLTTPNSIYDYNMNSKEKVLKKRSEVIGGHNPEEYTTERLYATARDGKKVPISLVYKKGFEKNGQAPLLLYAYGSYGSTMDAYFSSARLSLLDRGFAFAIAHIRGGQALGREWYEEGKMLKKKNTFYDYIDCSKFLIEQQYSNPEKLFAMGGSAGGLLMGAVVNMAPELYRGVVAAVPFVDVITTMSDPSIPLTTNEYDEWGNPEDKEYYEYMKTYSPYDNVSKQAYPNMLVTTGLFDSQVQYWEPAKWVAKLREYKTDHNLLLMHTNMEAGHSGASGRFKRYKEMALEYAFMLDLAGIKQ</sequence>
<evidence type="ECO:0000313" key="9">
    <source>
        <dbReference type="EMBL" id="MEN7549407.1"/>
    </source>
</evidence>
<dbReference type="InterPro" id="IPR002470">
    <property type="entry name" value="Peptidase_S9A"/>
</dbReference>
<evidence type="ECO:0000256" key="3">
    <source>
        <dbReference type="ARBA" id="ARBA00022801"/>
    </source>
</evidence>
<accession>A0AAW9S025</accession>
<feature type="domain" description="Peptidase S9 prolyl oligopeptidase catalytic" evidence="7">
    <location>
        <begin position="505"/>
        <end position="718"/>
    </location>
</feature>
<comment type="similarity">
    <text evidence="1">Belongs to the peptidase S9A family.</text>
</comment>
<dbReference type="Proteomes" id="UP001403385">
    <property type="component" value="Unassembled WGS sequence"/>
</dbReference>
<keyword evidence="2" id="KW-0645">Protease</keyword>
<reference evidence="9 10" key="1">
    <citation type="submission" date="2024-04" db="EMBL/GenBank/DDBJ databases">
        <title>Novel genus in family Flammeovirgaceae.</title>
        <authorList>
            <person name="Nguyen T.H."/>
            <person name="Vuong T.Q."/>
            <person name="Le H."/>
            <person name="Kim S.-G."/>
        </authorList>
    </citation>
    <scope>NUCLEOTIDE SEQUENCE [LARGE SCALE GENOMIC DNA]</scope>
    <source>
        <strain evidence="9 10">JCM 23209</strain>
    </source>
</reference>
<dbReference type="Gene3D" id="3.40.50.1820">
    <property type="entry name" value="alpha/beta hydrolase"/>
    <property type="match status" value="1"/>
</dbReference>
<evidence type="ECO:0000256" key="2">
    <source>
        <dbReference type="ARBA" id="ARBA00022670"/>
    </source>
</evidence>
<keyword evidence="10" id="KW-1185">Reference proteome</keyword>
<evidence type="ECO:0000256" key="1">
    <source>
        <dbReference type="ARBA" id="ARBA00005228"/>
    </source>
</evidence>
<dbReference type="RefSeq" id="WP_346822182.1">
    <property type="nucleotide sequence ID" value="NZ_JBDKWZ010000008.1"/>
</dbReference>
<dbReference type="SUPFAM" id="SSF53474">
    <property type="entry name" value="alpha/beta-Hydrolases"/>
    <property type="match status" value="1"/>
</dbReference>
<gene>
    <name evidence="9" type="ORF">AAG747_15895</name>
</gene>
<keyword evidence="3" id="KW-0378">Hydrolase</keyword>
<evidence type="ECO:0000259" key="7">
    <source>
        <dbReference type="Pfam" id="PF00326"/>
    </source>
</evidence>
<dbReference type="InterPro" id="IPR029058">
    <property type="entry name" value="AB_hydrolase_fold"/>
</dbReference>
<dbReference type="InterPro" id="IPR001375">
    <property type="entry name" value="Peptidase_S9_cat"/>
</dbReference>